<gene>
    <name evidence="5" type="ORF">ACA1_072550</name>
</gene>
<feature type="region of interest" description="Disordered" evidence="3">
    <location>
        <begin position="1"/>
        <end position="33"/>
    </location>
</feature>
<keyword evidence="5" id="KW-0675">Receptor</keyword>
<protein>
    <submittedName>
        <fullName evidence="5">Estrogen receptor binding protein</fullName>
    </submittedName>
</protein>
<dbReference type="GO" id="GO:0005730">
    <property type="term" value="C:nucleolus"/>
    <property type="evidence" value="ECO:0007669"/>
    <property type="project" value="UniProtKB-SubCell"/>
</dbReference>
<keyword evidence="6" id="KW-1185">Reference proteome</keyword>
<organism evidence="5 6">
    <name type="scientific">Acanthamoeba castellanii (strain ATCC 30010 / Neff)</name>
    <dbReference type="NCBI Taxonomy" id="1257118"/>
    <lineage>
        <taxon>Eukaryota</taxon>
        <taxon>Amoebozoa</taxon>
        <taxon>Discosea</taxon>
        <taxon>Longamoebia</taxon>
        <taxon>Centramoebida</taxon>
        <taxon>Acanthamoebidae</taxon>
        <taxon>Acanthamoeba</taxon>
    </lineage>
</organism>
<dbReference type="EMBL" id="KB007857">
    <property type="protein sequence ID" value="ELR23623.1"/>
    <property type="molecule type" value="Genomic_DNA"/>
</dbReference>
<dbReference type="PANTHER" id="PTHR21686:SF12">
    <property type="entry name" value="DEOXYNUCLEOTIDYLTRANSFERASE TERMINAL-INTERACTING PROTEIN 2"/>
    <property type="match status" value="1"/>
</dbReference>
<dbReference type="GO" id="GO:0003723">
    <property type="term" value="F:RNA binding"/>
    <property type="evidence" value="ECO:0007669"/>
    <property type="project" value="TreeGrafter"/>
</dbReference>
<dbReference type="RefSeq" id="XP_004353151.1">
    <property type="nucleotide sequence ID" value="XM_004353099.1"/>
</dbReference>
<dbReference type="GO" id="GO:0006396">
    <property type="term" value="P:RNA processing"/>
    <property type="evidence" value="ECO:0007669"/>
    <property type="project" value="TreeGrafter"/>
</dbReference>
<dbReference type="VEuPathDB" id="AmoebaDB:ACA1_072550"/>
<accession>L8HFY2</accession>
<dbReference type="Pfam" id="PF08698">
    <property type="entry name" value="Fcf2"/>
    <property type="match status" value="1"/>
</dbReference>
<proteinExistence type="predicted"/>
<keyword evidence="2" id="KW-0539">Nucleus</keyword>
<dbReference type="InterPro" id="IPR014810">
    <property type="entry name" value="Fcf2_C"/>
</dbReference>
<reference evidence="5 6" key="1">
    <citation type="journal article" date="2013" name="Genome Biol.">
        <title>Genome of Acanthamoeba castellanii highlights extensive lateral gene transfer and early evolution of tyrosine kinase signaling.</title>
        <authorList>
            <person name="Clarke M."/>
            <person name="Lohan A.J."/>
            <person name="Liu B."/>
            <person name="Lagkouvardos I."/>
            <person name="Roy S."/>
            <person name="Zafar N."/>
            <person name="Bertelli C."/>
            <person name="Schilde C."/>
            <person name="Kianianmomeni A."/>
            <person name="Burglin T.R."/>
            <person name="Frech C."/>
            <person name="Turcotte B."/>
            <person name="Kopec K.O."/>
            <person name="Synnott J.M."/>
            <person name="Choo C."/>
            <person name="Paponov I."/>
            <person name="Finkler A."/>
            <person name="Soon Heng Tan C."/>
            <person name="Hutchins A.P."/>
            <person name="Weinmeier T."/>
            <person name="Rattei T."/>
            <person name="Chu J.S."/>
            <person name="Gimenez G."/>
            <person name="Irimia M."/>
            <person name="Rigden D.J."/>
            <person name="Fitzpatrick D.A."/>
            <person name="Lorenzo-Morales J."/>
            <person name="Bateman A."/>
            <person name="Chiu C.H."/>
            <person name="Tang P."/>
            <person name="Hegemann P."/>
            <person name="Fromm H."/>
            <person name="Raoult D."/>
            <person name="Greub G."/>
            <person name="Miranda-Saavedra D."/>
            <person name="Chen N."/>
            <person name="Nash P."/>
            <person name="Ginger M.L."/>
            <person name="Horn M."/>
            <person name="Schaap P."/>
            <person name="Caler L."/>
            <person name="Loftus B."/>
        </authorList>
    </citation>
    <scope>NUCLEOTIDE SEQUENCE [LARGE SCALE GENOMIC DNA]</scope>
    <source>
        <strain evidence="5 6">Neff</strain>
    </source>
</reference>
<feature type="compositionally biased region" description="Basic and acidic residues" evidence="3">
    <location>
        <begin position="219"/>
        <end position="241"/>
    </location>
</feature>
<dbReference type="AlphaFoldDB" id="L8HFY2"/>
<evidence type="ECO:0000256" key="3">
    <source>
        <dbReference type="SAM" id="MobiDB-lite"/>
    </source>
</evidence>
<dbReference type="GeneID" id="14924604"/>
<evidence type="ECO:0000313" key="5">
    <source>
        <dbReference type="EMBL" id="ELR23623.1"/>
    </source>
</evidence>
<evidence type="ECO:0000259" key="4">
    <source>
        <dbReference type="Pfam" id="PF08698"/>
    </source>
</evidence>
<dbReference type="KEGG" id="acan:ACA1_072550"/>
<evidence type="ECO:0000256" key="1">
    <source>
        <dbReference type="ARBA" id="ARBA00004604"/>
    </source>
</evidence>
<dbReference type="InterPro" id="IPR039883">
    <property type="entry name" value="Fcf2/DNTTIP2"/>
</dbReference>
<name>L8HFY2_ACACF</name>
<dbReference type="PANTHER" id="PTHR21686">
    <property type="entry name" value="DEOXYNUCLEOTIDYLTRANSFERASE TERMINAL-INTERACTING PROTEIN 2"/>
    <property type="match status" value="1"/>
</dbReference>
<feature type="domain" description="Fcf2 pre-rRNA processing C-terminal" evidence="4">
    <location>
        <begin position="137"/>
        <end position="211"/>
    </location>
</feature>
<evidence type="ECO:0000313" key="6">
    <source>
        <dbReference type="Proteomes" id="UP000011083"/>
    </source>
</evidence>
<evidence type="ECO:0000256" key="2">
    <source>
        <dbReference type="ARBA" id="ARBA00023242"/>
    </source>
</evidence>
<dbReference type="Proteomes" id="UP000011083">
    <property type="component" value="Unassembled WGS sequence"/>
</dbReference>
<dbReference type="STRING" id="1257118.L8HFY2"/>
<feature type="compositionally biased region" description="Acidic residues" evidence="3">
    <location>
        <begin position="13"/>
        <end position="30"/>
    </location>
</feature>
<comment type="subcellular location">
    <subcellularLocation>
        <location evidence="1">Nucleus</location>
        <location evidence="1">Nucleolus</location>
    </subcellularLocation>
</comment>
<feature type="region of interest" description="Disordered" evidence="3">
    <location>
        <begin position="219"/>
        <end position="247"/>
    </location>
</feature>
<dbReference type="OrthoDB" id="427886at2759"/>
<sequence length="247" mass="28583">MDDEFISFGSAEDNVEEEEVEEQENEETESGADYNIEDILKKAAITVKRQLDKLELESGKISFGTDGKALTPDAAATKPAKHKGKDLHLESGYEKTRLYLKEVREDKNKTVGMPSAVDLKSSSNLRREVKKPRKGVKHAWGFMRTPRLTAARKLEYKVILLRSQLDPTRRYKRMPEKIPKVFQIGRVVSGAGEFYSGRMTRKETKKSLVRTRAKRKYAEVEKDRNSGRRDFVKKRKEDRMPKWKKNM</sequence>